<evidence type="ECO:0000256" key="5">
    <source>
        <dbReference type="ARBA" id="ARBA00022448"/>
    </source>
</evidence>
<dbReference type="InterPro" id="IPR012255">
    <property type="entry name" value="ETF_b"/>
</dbReference>
<name>A0A7W9JJJ0_9MICC</name>
<evidence type="ECO:0000256" key="4">
    <source>
        <dbReference type="ARBA" id="ARBA00016797"/>
    </source>
</evidence>
<keyword evidence="6" id="KW-0249">Electron transport</keyword>
<evidence type="ECO:0000259" key="8">
    <source>
        <dbReference type="SMART" id="SM00893"/>
    </source>
</evidence>
<keyword evidence="10" id="KW-1185">Reference proteome</keyword>
<evidence type="ECO:0000256" key="2">
    <source>
        <dbReference type="ARBA" id="ARBA00007557"/>
    </source>
</evidence>
<dbReference type="AlphaFoldDB" id="A0A7W9JJJ0"/>
<evidence type="ECO:0000256" key="7">
    <source>
        <dbReference type="ARBA" id="ARBA00025649"/>
    </source>
</evidence>
<gene>
    <name evidence="9" type="ORF">HDA33_001657</name>
</gene>
<evidence type="ECO:0000256" key="3">
    <source>
        <dbReference type="ARBA" id="ARBA00011355"/>
    </source>
</evidence>
<comment type="subunit">
    <text evidence="3">Heterodimer of an alpha and a beta subunit.</text>
</comment>
<dbReference type="PIRSF" id="PIRSF000090">
    <property type="entry name" value="Beta-ETF"/>
    <property type="match status" value="1"/>
</dbReference>
<dbReference type="Proteomes" id="UP000567246">
    <property type="component" value="Unassembled WGS sequence"/>
</dbReference>
<evidence type="ECO:0000313" key="9">
    <source>
        <dbReference type="EMBL" id="MBB5849093.1"/>
    </source>
</evidence>
<dbReference type="CDD" id="cd01714">
    <property type="entry name" value="ETF_beta"/>
    <property type="match status" value="1"/>
</dbReference>
<dbReference type="InterPro" id="IPR033948">
    <property type="entry name" value="ETF_beta_N"/>
</dbReference>
<comment type="caution">
    <text evidence="9">The sequence shown here is derived from an EMBL/GenBank/DDBJ whole genome shotgun (WGS) entry which is preliminary data.</text>
</comment>
<protein>
    <recommendedName>
        <fullName evidence="4">Electron transfer flavoprotein subunit beta</fullName>
    </recommendedName>
</protein>
<dbReference type="EMBL" id="JACHMW010000001">
    <property type="protein sequence ID" value="MBB5849093.1"/>
    <property type="molecule type" value="Genomic_DNA"/>
</dbReference>
<comment type="similarity">
    <text evidence="2">Belongs to the ETF beta-subunit/FixA family.</text>
</comment>
<comment type="cofactor">
    <cofactor evidence="1">
        <name>FAD</name>
        <dbReference type="ChEBI" id="CHEBI:57692"/>
    </cofactor>
</comment>
<evidence type="ECO:0000313" key="10">
    <source>
        <dbReference type="Proteomes" id="UP000567246"/>
    </source>
</evidence>
<organism evidence="9 10">
    <name type="scientific">Micrococcus endophyticus</name>
    <dbReference type="NCBI Taxonomy" id="455343"/>
    <lineage>
        <taxon>Bacteria</taxon>
        <taxon>Bacillati</taxon>
        <taxon>Actinomycetota</taxon>
        <taxon>Actinomycetes</taxon>
        <taxon>Micrococcales</taxon>
        <taxon>Micrococcaceae</taxon>
        <taxon>Micrococcus</taxon>
    </lineage>
</organism>
<dbReference type="RefSeq" id="WP_017489388.1">
    <property type="nucleotide sequence ID" value="NZ_BAABAG010000013.1"/>
</dbReference>
<feature type="domain" description="Electron transfer flavoprotein alpha/beta-subunit N-terminal" evidence="8">
    <location>
        <begin position="24"/>
        <end position="214"/>
    </location>
</feature>
<dbReference type="GO" id="GO:0009055">
    <property type="term" value="F:electron transfer activity"/>
    <property type="evidence" value="ECO:0007669"/>
    <property type="project" value="InterPro"/>
</dbReference>
<dbReference type="Gene3D" id="3.40.50.620">
    <property type="entry name" value="HUPs"/>
    <property type="match status" value="1"/>
</dbReference>
<dbReference type="Pfam" id="PF01012">
    <property type="entry name" value="ETF"/>
    <property type="match status" value="1"/>
</dbReference>
<dbReference type="InterPro" id="IPR014730">
    <property type="entry name" value="ETF_a/b_N"/>
</dbReference>
<reference evidence="9 10" key="1">
    <citation type="submission" date="2020-08" db="EMBL/GenBank/DDBJ databases">
        <title>Sequencing the genomes of 1000 actinobacteria strains.</title>
        <authorList>
            <person name="Klenk H.-P."/>
        </authorList>
    </citation>
    <scope>NUCLEOTIDE SEQUENCE [LARGE SCALE GENOMIC DNA]</scope>
    <source>
        <strain evidence="9 10">DSM 17945</strain>
    </source>
</reference>
<dbReference type="PANTHER" id="PTHR21294:SF8">
    <property type="entry name" value="ELECTRON TRANSFER FLAVOPROTEIN SUBUNIT BETA"/>
    <property type="match status" value="1"/>
</dbReference>
<dbReference type="GO" id="GO:0005829">
    <property type="term" value="C:cytosol"/>
    <property type="evidence" value="ECO:0007669"/>
    <property type="project" value="TreeGrafter"/>
</dbReference>
<dbReference type="InterPro" id="IPR014729">
    <property type="entry name" value="Rossmann-like_a/b/a_fold"/>
</dbReference>
<dbReference type="PANTHER" id="PTHR21294">
    <property type="entry name" value="ELECTRON TRANSFER FLAVOPROTEIN BETA-SUBUNIT"/>
    <property type="match status" value="1"/>
</dbReference>
<keyword evidence="5" id="KW-0813">Transport</keyword>
<dbReference type="SMART" id="SM00893">
    <property type="entry name" value="ETF"/>
    <property type="match status" value="1"/>
</dbReference>
<sequence length="260" mass="26938">MKILVLAKQVPDTWQERELSLDTGWVVRDGAAEPVPDEISERVMEVALGWRDAGTDAEIVALTVGPEDSSKTLRKMLAMGADAAVQVTDDALVGSDAVETARVIAAAVEREGADLVLAGTVSTDGGTGVVPAMVAELLDRPYLPHAEAPQLADGELTGTVATSDADVRAAVALPAVAGLTEKTAEPRFPNFKNIMAAKKKPLTVLSLADLGIAAGPAEAAYRSVMVSADTRPERAAGEKVSDDGTAAQQLVDFLAGRGLV</sequence>
<evidence type="ECO:0000256" key="1">
    <source>
        <dbReference type="ARBA" id="ARBA00001974"/>
    </source>
</evidence>
<proteinExistence type="inferred from homology"/>
<dbReference type="SUPFAM" id="SSF52402">
    <property type="entry name" value="Adenine nucleotide alpha hydrolases-like"/>
    <property type="match status" value="1"/>
</dbReference>
<accession>A0A7W9JJJ0</accession>
<evidence type="ECO:0000256" key="6">
    <source>
        <dbReference type="ARBA" id="ARBA00022982"/>
    </source>
</evidence>
<comment type="function">
    <text evidence="7">The electron transfer flavoprotein serves as a specific electron acceptor for other dehydrogenases. It transfers the electrons to the main respiratory chain via ETF-ubiquinone oxidoreductase (ETF dehydrogenase).</text>
</comment>